<dbReference type="GO" id="GO:0008270">
    <property type="term" value="F:zinc ion binding"/>
    <property type="evidence" value="ECO:0007669"/>
    <property type="project" value="UniProtKB-KW"/>
</dbReference>
<evidence type="ECO:0000256" key="1">
    <source>
        <dbReference type="ARBA" id="ARBA00022723"/>
    </source>
</evidence>
<feature type="non-terminal residue" evidence="8">
    <location>
        <position position="1"/>
    </location>
</feature>
<evidence type="ECO:0000256" key="2">
    <source>
        <dbReference type="ARBA" id="ARBA00022771"/>
    </source>
</evidence>
<keyword evidence="6" id="KW-0472">Membrane</keyword>
<protein>
    <recommendedName>
        <fullName evidence="7">RING-type domain-containing protein</fullName>
    </recommendedName>
</protein>
<gene>
    <name evidence="8" type="ORF">SACU0126_LOCUS32995</name>
</gene>
<feature type="domain" description="RING-type" evidence="7">
    <location>
        <begin position="275"/>
        <end position="316"/>
    </location>
</feature>
<dbReference type="PROSITE" id="PS50089">
    <property type="entry name" value="ZF_RING_2"/>
    <property type="match status" value="1"/>
</dbReference>
<dbReference type="SMART" id="SM00184">
    <property type="entry name" value="RING"/>
    <property type="match status" value="1"/>
</dbReference>
<dbReference type="PANTHER" id="PTHR14155">
    <property type="entry name" value="RING FINGER DOMAIN-CONTAINING"/>
    <property type="match status" value="1"/>
</dbReference>
<feature type="transmembrane region" description="Helical" evidence="6">
    <location>
        <begin position="79"/>
        <end position="103"/>
    </location>
</feature>
<keyword evidence="3" id="KW-0862">Zinc</keyword>
<dbReference type="SUPFAM" id="SSF57850">
    <property type="entry name" value="RING/U-box"/>
    <property type="match status" value="1"/>
</dbReference>
<evidence type="ECO:0000256" key="6">
    <source>
        <dbReference type="SAM" id="Phobius"/>
    </source>
</evidence>
<feature type="transmembrane region" description="Helical" evidence="6">
    <location>
        <begin position="206"/>
        <end position="226"/>
    </location>
</feature>
<keyword evidence="6" id="KW-1133">Transmembrane helix</keyword>
<keyword evidence="2 4" id="KW-0863">Zinc-finger</keyword>
<keyword evidence="1" id="KW-0479">Metal-binding</keyword>
<dbReference type="InterPro" id="IPR013083">
    <property type="entry name" value="Znf_RING/FYVE/PHD"/>
</dbReference>
<accession>A0A7S3U0Y6</accession>
<dbReference type="AlphaFoldDB" id="A0A7S3U0Y6"/>
<name>A0A7S3U0Y6_9SPIT</name>
<evidence type="ECO:0000256" key="5">
    <source>
        <dbReference type="SAM" id="MobiDB-lite"/>
    </source>
</evidence>
<reference evidence="8" key="1">
    <citation type="submission" date="2021-01" db="EMBL/GenBank/DDBJ databases">
        <authorList>
            <person name="Corre E."/>
            <person name="Pelletier E."/>
            <person name="Niang G."/>
            <person name="Scheremetjew M."/>
            <person name="Finn R."/>
            <person name="Kale V."/>
            <person name="Holt S."/>
            <person name="Cochrane G."/>
            <person name="Meng A."/>
            <person name="Brown T."/>
            <person name="Cohen L."/>
        </authorList>
    </citation>
    <scope>NUCLEOTIDE SEQUENCE</scope>
    <source>
        <strain evidence="8">SPMC142</strain>
    </source>
</reference>
<dbReference type="Gene3D" id="3.30.40.10">
    <property type="entry name" value="Zinc/RING finger domain, C3HC4 (zinc finger)"/>
    <property type="match status" value="1"/>
</dbReference>
<keyword evidence="6" id="KW-0812">Transmembrane</keyword>
<evidence type="ECO:0000313" key="8">
    <source>
        <dbReference type="EMBL" id="CAE0600067.1"/>
    </source>
</evidence>
<evidence type="ECO:0000259" key="7">
    <source>
        <dbReference type="PROSITE" id="PS50089"/>
    </source>
</evidence>
<dbReference type="EMBL" id="HBIQ01103969">
    <property type="protein sequence ID" value="CAE0600067.1"/>
    <property type="molecule type" value="Transcribed_RNA"/>
</dbReference>
<evidence type="ECO:0000256" key="4">
    <source>
        <dbReference type="PROSITE-ProRule" id="PRU00175"/>
    </source>
</evidence>
<feature type="region of interest" description="Disordered" evidence="5">
    <location>
        <begin position="18"/>
        <end position="42"/>
    </location>
</feature>
<proteinExistence type="predicted"/>
<feature type="region of interest" description="Disordered" evidence="5">
    <location>
        <begin position="337"/>
        <end position="396"/>
    </location>
</feature>
<evidence type="ECO:0000256" key="3">
    <source>
        <dbReference type="ARBA" id="ARBA00022833"/>
    </source>
</evidence>
<dbReference type="Pfam" id="PF13639">
    <property type="entry name" value="zf-RING_2"/>
    <property type="match status" value="1"/>
</dbReference>
<feature type="transmembrane region" description="Helical" evidence="6">
    <location>
        <begin position="123"/>
        <end position="142"/>
    </location>
</feature>
<dbReference type="PANTHER" id="PTHR14155:SF627">
    <property type="entry name" value="OS06G0192800 PROTEIN"/>
    <property type="match status" value="1"/>
</dbReference>
<organism evidence="8">
    <name type="scientific">Strombidinopsis acuminata</name>
    <dbReference type="NCBI Taxonomy" id="141414"/>
    <lineage>
        <taxon>Eukaryota</taxon>
        <taxon>Sar</taxon>
        <taxon>Alveolata</taxon>
        <taxon>Ciliophora</taxon>
        <taxon>Intramacronucleata</taxon>
        <taxon>Spirotrichea</taxon>
        <taxon>Choreotrichia</taxon>
        <taxon>Choreotrichida</taxon>
        <taxon>Strombidinopsidae</taxon>
        <taxon>Strombidinopsis</taxon>
    </lineage>
</organism>
<feature type="transmembrane region" description="Helical" evidence="6">
    <location>
        <begin position="162"/>
        <end position="186"/>
    </location>
</feature>
<dbReference type="InterPro" id="IPR053238">
    <property type="entry name" value="RING-H2_zinc_finger"/>
</dbReference>
<sequence>VRIIESMAPRDETRIEVERVADAGTPAPTSPPPTTTVTASSPPLTTRRRGYGCWRRASRYLTSSSEERLPVRYPLQFQVVTASAFLLALGWIVHFLLVVVPSTEDAVVPGPCQYSDEQLQHNAYMLAVYFAGAVLTRSCTFVPSIAMRIGHLQDSTDHHGAVFMYVTHMVLHGPQYIFCIGSLLFWAQLLQSPICASQHPDFYESLRLYATYSCFVSFSGLLFAYWQGRLIGEAMREQQQRARRAPPGTMDRLQTIVYDPETFGTEDDKTYASECPICLADWDPQDIIKITACGHAFHKDCLAGWLKVERTCALCRSDVTKGRTGPPTLRPFFVQATPFPELPGEGRPLPQSDEPELLVQSVRSSSPASVGPDRETGAEQASDAMQSNGELSVEPQCKVNIGTEASDWVGVSI</sequence>
<dbReference type="SMART" id="SM01197">
    <property type="entry name" value="FANCL_C"/>
    <property type="match status" value="1"/>
</dbReference>
<dbReference type="InterPro" id="IPR001841">
    <property type="entry name" value="Znf_RING"/>
</dbReference>